<dbReference type="NCBIfam" id="NF002381">
    <property type="entry name" value="PRK01388.1"/>
    <property type="match status" value="1"/>
</dbReference>
<evidence type="ECO:0000256" key="2">
    <source>
        <dbReference type="ARBA" id="ARBA00022801"/>
    </source>
</evidence>
<sequence>MRPYIGSEIGELETVILHRPGTEMLRLTPENKDDLLFDDVLWLERAQEEHDQFAKVLTDHGVQVLYLRDLLSQTLEVTEAKSYLVKEVLSACESGCGGDSSIQHWAERLSPTDLADVLIAGITKEELLEQLPTVSSMTLATMGNDDLLLPPLPNHLFTRDSSSWVYQGVSINAMQHPARRRESLSYRAIYRWHPLFAGQDFPLWCDGDTSPGVTMEGGDIQILGNGAVMIGVSERTSSQGVEQLSAALFKGGVEQVIAVHMAKNRAQMHLDTIMTMVDHGTFTKYVGAGMMPTYTLRPGDDGSIHTTENPPEAMNDVIAQALGVDSIITLTTPQDSRAAAREQWNDGANTLAIAPGVVVTYESNVNTNEYLTAQGITVHTIPGSELGRGRGGPHCMSCPVSRKPLT</sequence>
<keyword evidence="2 3" id="KW-0378">Hydrolase</keyword>
<dbReference type="InterPro" id="IPR003876">
    <property type="entry name" value="Arg_deiminase"/>
</dbReference>
<dbReference type="RefSeq" id="WP_166858332.1">
    <property type="nucleotide sequence ID" value="NZ_CP063989.1"/>
</dbReference>
<evidence type="ECO:0000256" key="4">
    <source>
        <dbReference type="PIRSR" id="PIRSR006356-1"/>
    </source>
</evidence>
<dbReference type="Gene3D" id="1.10.3930.10">
    <property type="entry name" value="Arginine deiminase"/>
    <property type="match status" value="1"/>
</dbReference>
<dbReference type="HAMAP" id="MF_00242">
    <property type="entry name" value="Arg_deiminase"/>
    <property type="match status" value="1"/>
</dbReference>
<dbReference type="Pfam" id="PF02274">
    <property type="entry name" value="ADI"/>
    <property type="match status" value="1"/>
</dbReference>
<accession>A0A7T0PWX6</accession>
<dbReference type="GO" id="GO:0016990">
    <property type="term" value="F:arginine deiminase activity"/>
    <property type="evidence" value="ECO:0007669"/>
    <property type="project" value="UniProtKB-UniRule"/>
</dbReference>
<proteinExistence type="inferred from homology"/>
<dbReference type="Gene3D" id="3.75.10.10">
    <property type="entry name" value="L-arginine/glycine Amidinotransferase, Chain A"/>
    <property type="match status" value="1"/>
</dbReference>
<keyword evidence="3" id="KW-0963">Cytoplasm</keyword>
<organism evidence="6 7">
    <name type="scientific">Actinomyces respiraculi</name>
    <dbReference type="NCBI Taxonomy" id="2744574"/>
    <lineage>
        <taxon>Bacteria</taxon>
        <taxon>Bacillati</taxon>
        <taxon>Actinomycetota</taxon>
        <taxon>Actinomycetes</taxon>
        <taxon>Actinomycetales</taxon>
        <taxon>Actinomycetaceae</taxon>
        <taxon>Actinomyces</taxon>
    </lineage>
</organism>
<dbReference type="GO" id="GO:0019546">
    <property type="term" value="P:L-arginine deiminase pathway"/>
    <property type="evidence" value="ECO:0007669"/>
    <property type="project" value="TreeGrafter"/>
</dbReference>
<gene>
    <name evidence="3" type="primary">arcA</name>
    <name evidence="6" type="ORF">ID810_11400</name>
</gene>
<dbReference type="Proteomes" id="UP000594637">
    <property type="component" value="Chromosome"/>
</dbReference>
<reference evidence="6 7" key="1">
    <citation type="submission" date="2020-11" db="EMBL/GenBank/DDBJ databases">
        <title>Actinomyces sp. ZJ750.</title>
        <authorList>
            <person name="Zhou J."/>
        </authorList>
    </citation>
    <scope>NUCLEOTIDE SEQUENCE [LARGE SCALE GENOMIC DNA]</scope>
    <source>
        <strain evidence="6 7">ZJ750</strain>
    </source>
</reference>
<evidence type="ECO:0000256" key="1">
    <source>
        <dbReference type="ARBA" id="ARBA00010206"/>
    </source>
</evidence>
<keyword evidence="7" id="KW-1185">Reference proteome</keyword>
<keyword evidence="3" id="KW-0056">Arginine metabolism</keyword>
<dbReference type="PANTHER" id="PTHR47271">
    <property type="entry name" value="ARGININE DEIMINASE"/>
    <property type="match status" value="1"/>
</dbReference>
<feature type="active site" description="Amidino-cysteine intermediate" evidence="3 4">
    <location>
        <position position="395"/>
    </location>
</feature>
<dbReference type="PRINTS" id="PR01466">
    <property type="entry name" value="ARGDEIMINASE"/>
</dbReference>
<evidence type="ECO:0000313" key="7">
    <source>
        <dbReference type="Proteomes" id="UP000594637"/>
    </source>
</evidence>
<dbReference type="PANTHER" id="PTHR47271:SF2">
    <property type="entry name" value="ARGININE DEIMINASE"/>
    <property type="match status" value="1"/>
</dbReference>
<protein>
    <recommendedName>
        <fullName evidence="3">Arginine deiminase</fullName>
        <shortName evidence="3">ADI</shortName>
        <ecNumber evidence="3">3.5.3.6</ecNumber>
    </recommendedName>
    <alternativeName>
        <fullName evidence="3">Arginine dihydrolase</fullName>
        <shortName evidence="3">AD</shortName>
    </alternativeName>
</protein>
<evidence type="ECO:0000256" key="3">
    <source>
        <dbReference type="HAMAP-Rule" id="MF_00242"/>
    </source>
</evidence>
<dbReference type="EMBL" id="CP063989">
    <property type="protein sequence ID" value="QPL05300.1"/>
    <property type="molecule type" value="Genomic_DNA"/>
</dbReference>
<dbReference type="GO" id="GO:0005737">
    <property type="term" value="C:cytoplasm"/>
    <property type="evidence" value="ECO:0007669"/>
    <property type="project" value="UniProtKB-SubCell"/>
</dbReference>
<feature type="region of interest" description="Disordered" evidence="5">
    <location>
        <begin position="384"/>
        <end position="406"/>
    </location>
</feature>
<comment type="similarity">
    <text evidence="1 3">Belongs to the arginine deiminase family.</text>
</comment>
<dbReference type="AlphaFoldDB" id="A0A7T0PWX6"/>
<comment type="pathway">
    <text evidence="3">Amino-acid degradation; L-arginine degradation via ADI pathway; carbamoyl phosphate from L-arginine: step 1/2.</text>
</comment>
<comment type="catalytic activity">
    <reaction evidence="3">
        <text>L-arginine + H2O = L-citrulline + NH4(+)</text>
        <dbReference type="Rhea" id="RHEA:19597"/>
        <dbReference type="ChEBI" id="CHEBI:15377"/>
        <dbReference type="ChEBI" id="CHEBI:28938"/>
        <dbReference type="ChEBI" id="CHEBI:32682"/>
        <dbReference type="ChEBI" id="CHEBI:57743"/>
        <dbReference type="EC" id="3.5.3.6"/>
    </reaction>
</comment>
<dbReference type="UniPathway" id="UPA00254">
    <property type="reaction ID" value="UER00364"/>
</dbReference>
<dbReference type="KEGG" id="arep:ID810_11400"/>
<comment type="subcellular location">
    <subcellularLocation>
        <location evidence="3">Cytoplasm</location>
    </subcellularLocation>
</comment>
<dbReference type="PIRSF" id="PIRSF006356">
    <property type="entry name" value="Arg_deiminase"/>
    <property type="match status" value="1"/>
</dbReference>
<name>A0A7T0PWX6_9ACTO</name>
<evidence type="ECO:0000313" key="6">
    <source>
        <dbReference type="EMBL" id="QPL05300.1"/>
    </source>
</evidence>
<evidence type="ECO:0000256" key="5">
    <source>
        <dbReference type="SAM" id="MobiDB-lite"/>
    </source>
</evidence>
<dbReference type="EC" id="3.5.3.6" evidence="3"/>
<dbReference type="SUPFAM" id="SSF55909">
    <property type="entry name" value="Pentein"/>
    <property type="match status" value="1"/>
</dbReference>